<proteinExistence type="predicted"/>
<evidence type="ECO:0000313" key="1">
    <source>
        <dbReference type="EMBL" id="AYV85698.1"/>
    </source>
</evidence>
<sequence>MTSSNPLKIASDSYENGLFSNEFEKFEDSPNVYIQSNEHLENTFADIFEDDPKYNDEDDTIPILKKKSLYHQNC</sequence>
<reference evidence="1" key="1">
    <citation type="submission" date="2018-10" db="EMBL/GenBank/DDBJ databases">
        <title>Hidden diversity of soil giant viruses.</title>
        <authorList>
            <person name="Schulz F."/>
            <person name="Alteio L."/>
            <person name="Goudeau D."/>
            <person name="Ryan E.M."/>
            <person name="Malmstrom R.R."/>
            <person name="Blanchard J."/>
            <person name="Woyke T."/>
        </authorList>
    </citation>
    <scope>NUCLEOTIDE SEQUENCE</scope>
    <source>
        <strain evidence="1">SAV1</strain>
    </source>
</reference>
<name>A0A3G5AEY8_9VIRU</name>
<gene>
    <name evidence="1" type="ORF">Satyrvirus31_12</name>
</gene>
<protein>
    <submittedName>
        <fullName evidence="1">Uncharacterized protein</fullName>
    </submittedName>
</protein>
<accession>A0A3G5AEY8</accession>
<dbReference type="EMBL" id="MK072467">
    <property type="protein sequence ID" value="AYV85698.1"/>
    <property type="molecule type" value="Genomic_DNA"/>
</dbReference>
<organism evidence="1">
    <name type="scientific">Satyrvirus sp</name>
    <dbReference type="NCBI Taxonomy" id="2487771"/>
    <lineage>
        <taxon>Viruses</taxon>
        <taxon>Varidnaviria</taxon>
        <taxon>Bamfordvirae</taxon>
        <taxon>Nucleocytoviricota</taxon>
        <taxon>Megaviricetes</taxon>
        <taxon>Imitervirales</taxon>
        <taxon>Mimiviridae</taxon>
        <taxon>Megamimivirinae</taxon>
    </lineage>
</organism>